<feature type="domain" description="Amidase" evidence="2">
    <location>
        <begin position="84"/>
        <end position="490"/>
    </location>
</feature>
<gene>
    <name evidence="3" type="ORF">ACFQE1_01905</name>
</gene>
<dbReference type="PANTHER" id="PTHR11895:SF170">
    <property type="entry name" value="AMIDASE"/>
    <property type="match status" value="1"/>
</dbReference>
<organism evidence="3 4">
    <name type="scientific">Halobium palmae</name>
    <dbReference type="NCBI Taxonomy" id="1776492"/>
    <lineage>
        <taxon>Archaea</taxon>
        <taxon>Methanobacteriati</taxon>
        <taxon>Methanobacteriota</taxon>
        <taxon>Stenosarchaea group</taxon>
        <taxon>Halobacteria</taxon>
        <taxon>Halobacteriales</taxon>
        <taxon>Haloferacaceae</taxon>
        <taxon>Halobium</taxon>
    </lineage>
</organism>
<evidence type="ECO:0000313" key="3">
    <source>
        <dbReference type="EMBL" id="MFC6723164.1"/>
    </source>
</evidence>
<dbReference type="InterPro" id="IPR000120">
    <property type="entry name" value="Amidase"/>
</dbReference>
<feature type="compositionally biased region" description="Basic and acidic residues" evidence="1">
    <location>
        <begin position="53"/>
        <end position="63"/>
    </location>
</feature>
<protein>
    <submittedName>
        <fullName evidence="3">Amidase</fullName>
        <ecNumber evidence="3">3.5.1.4</ecNumber>
    </submittedName>
</protein>
<dbReference type="Proteomes" id="UP001596328">
    <property type="component" value="Unassembled WGS sequence"/>
</dbReference>
<name>A0ABD5RUS6_9EURY</name>
<dbReference type="Pfam" id="PF01425">
    <property type="entry name" value="Amidase"/>
    <property type="match status" value="1"/>
</dbReference>
<evidence type="ECO:0000313" key="4">
    <source>
        <dbReference type="Proteomes" id="UP001596328"/>
    </source>
</evidence>
<dbReference type="PANTHER" id="PTHR11895">
    <property type="entry name" value="TRANSAMIDASE"/>
    <property type="match status" value="1"/>
</dbReference>
<accession>A0ABD5RUS6</accession>
<dbReference type="NCBIfam" id="NF005565">
    <property type="entry name" value="PRK07235.1"/>
    <property type="match status" value="1"/>
</dbReference>
<feature type="compositionally biased region" description="Acidic residues" evidence="1">
    <location>
        <begin position="7"/>
        <end position="26"/>
    </location>
</feature>
<sequence>MRQPSTEEIEELADDLDINFSDGEPEDYAQVVGDTLDLLEGVEELPEPQLPPREYEHTERSPDYEPTEQEDPYNAWITKCTVKGADDGPLSGMTVGLKDNVSVAGIELTNGSDVMQGYVPAVDATIVTRLLDAGATISGKNNMWSFSLGASDYGPAKNPNAPEYSIGGSSSGTAAAVAAEEVDIGIGGDQGGSIRIPASFGGLVGLKPTHGLVPYTGIFGADASLDHTGPITRTVEEAAMTMGAIAGRDGLDPRQPHDLEVQDYTDALDEDISDMTIGVLKEGFEHDVSDPEVNEVVRDAIADLEAMGAEITEVSVPEHTSTESVALNFLMVFGGAARVLEQNGMGVGFDGWYDTGAVEYLGRALDAQSSDLPDSVKNAMLATKHLQEHYQGSLYGKAQNITLEVREAYNEALADVDTLVMPTSPVKPPVFGDVFDLELMTDQGVELDIAKNTSLFDVTHHPALTVPCGETDGAPVGLMFVGKRFDDATLFQLGYAYEQHTTEGAI</sequence>
<keyword evidence="4" id="KW-1185">Reference proteome</keyword>
<dbReference type="AlphaFoldDB" id="A0ABD5RUS6"/>
<dbReference type="InterPro" id="IPR020556">
    <property type="entry name" value="Amidase_CS"/>
</dbReference>
<dbReference type="PROSITE" id="PS00571">
    <property type="entry name" value="AMIDASES"/>
    <property type="match status" value="1"/>
</dbReference>
<dbReference type="Gene3D" id="3.90.1300.10">
    <property type="entry name" value="Amidase signature (AS) domain"/>
    <property type="match status" value="1"/>
</dbReference>
<dbReference type="SUPFAM" id="SSF75304">
    <property type="entry name" value="Amidase signature (AS) enzymes"/>
    <property type="match status" value="1"/>
</dbReference>
<dbReference type="GO" id="GO:0004040">
    <property type="term" value="F:amidase activity"/>
    <property type="evidence" value="ECO:0007669"/>
    <property type="project" value="UniProtKB-EC"/>
</dbReference>
<dbReference type="EMBL" id="JBHSWU010000006">
    <property type="protein sequence ID" value="MFC6723164.1"/>
    <property type="molecule type" value="Genomic_DNA"/>
</dbReference>
<feature type="region of interest" description="Disordered" evidence="1">
    <location>
        <begin position="1"/>
        <end position="26"/>
    </location>
</feature>
<dbReference type="EC" id="3.5.1.4" evidence="3"/>
<dbReference type="InterPro" id="IPR036928">
    <property type="entry name" value="AS_sf"/>
</dbReference>
<feature type="region of interest" description="Disordered" evidence="1">
    <location>
        <begin position="40"/>
        <end position="71"/>
    </location>
</feature>
<evidence type="ECO:0000256" key="1">
    <source>
        <dbReference type="SAM" id="MobiDB-lite"/>
    </source>
</evidence>
<evidence type="ECO:0000259" key="2">
    <source>
        <dbReference type="Pfam" id="PF01425"/>
    </source>
</evidence>
<proteinExistence type="predicted"/>
<comment type="caution">
    <text evidence="3">The sequence shown here is derived from an EMBL/GenBank/DDBJ whole genome shotgun (WGS) entry which is preliminary data.</text>
</comment>
<dbReference type="InterPro" id="IPR023631">
    <property type="entry name" value="Amidase_dom"/>
</dbReference>
<reference evidence="3 4" key="1">
    <citation type="journal article" date="2019" name="Int. J. Syst. Evol. Microbiol.">
        <title>The Global Catalogue of Microorganisms (GCM) 10K type strain sequencing project: providing services to taxonomists for standard genome sequencing and annotation.</title>
        <authorList>
            <consortium name="The Broad Institute Genomics Platform"/>
            <consortium name="The Broad Institute Genome Sequencing Center for Infectious Disease"/>
            <person name="Wu L."/>
            <person name="Ma J."/>
        </authorList>
    </citation>
    <scope>NUCLEOTIDE SEQUENCE [LARGE SCALE GENOMIC DNA]</scope>
    <source>
        <strain evidence="3 4">NBRC 111368</strain>
    </source>
</reference>
<keyword evidence="3" id="KW-0378">Hydrolase</keyword>